<accession>A0A7S2HL02</accession>
<evidence type="ECO:0000313" key="2">
    <source>
        <dbReference type="EMBL" id="CAD9493501.1"/>
    </source>
</evidence>
<dbReference type="AlphaFoldDB" id="A0A7S2HL02"/>
<protein>
    <submittedName>
        <fullName evidence="2">Uncharacterized protein</fullName>
    </submittedName>
</protein>
<gene>
    <name evidence="2" type="ORF">HTAM1171_LOCUS6157</name>
</gene>
<sequence length="320" mass="34568">MHIAQNRNRQSSKPPITPTMSSVGGKKRRASSTSASASLGVTAASTVEHGVDILPAIPAASCAVNEEEVNNGAVTESALKKPRLEDGDSKHKESDETANKTEKKDSKSTGKKSSDSKKSSKKATAKKEEEEEYKTMTLSEIRASIAALRGQVPPVPSNLSPDDAKSVTDWATSLQTVIEQLNLYICCVSPATYKWGSDRSGAADQNLAVLSSELGNAQDQIASSVTPRLTNVLAPVVDLVISKVITSKNEETGEEIKRNEFTREQVDPAFLKLCYVILCRNAALIRNVLMTNLIKIDNVIQDYVKATKKDASHDSRGFAY</sequence>
<feature type="region of interest" description="Disordered" evidence="1">
    <location>
        <begin position="1"/>
        <end position="40"/>
    </location>
</feature>
<organism evidence="2">
    <name type="scientific">Helicotheca tamesis</name>
    <dbReference type="NCBI Taxonomy" id="374047"/>
    <lineage>
        <taxon>Eukaryota</taxon>
        <taxon>Sar</taxon>
        <taxon>Stramenopiles</taxon>
        <taxon>Ochrophyta</taxon>
        <taxon>Bacillariophyta</taxon>
        <taxon>Mediophyceae</taxon>
        <taxon>Lithodesmiophycidae</taxon>
        <taxon>Lithodesmiales</taxon>
        <taxon>Lithodesmiaceae</taxon>
        <taxon>Helicotheca</taxon>
    </lineage>
</organism>
<feature type="compositionally biased region" description="Polar residues" evidence="1">
    <location>
        <begin position="1"/>
        <end position="22"/>
    </location>
</feature>
<proteinExistence type="predicted"/>
<feature type="region of interest" description="Disordered" evidence="1">
    <location>
        <begin position="67"/>
        <end position="134"/>
    </location>
</feature>
<feature type="compositionally biased region" description="Low complexity" evidence="1">
    <location>
        <begin position="31"/>
        <end position="40"/>
    </location>
</feature>
<dbReference type="EMBL" id="HBGV01009928">
    <property type="protein sequence ID" value="CAD9493501.1"/>
    <property type="molecule type" value="Transcribed_RNA"/>
</dbReference>
<name>A0A7S2HL02_9STRA</name>
<feature type="compositionally biased region" description="Basic and acidic residues" evidence="1">
    <location>
        <begin position="78"/>
        <end position="118"/>
    </location>
</feature>
<evidence type="ECO:0000256" key="1">
    <source>
        <dbReference type="SAM" id="MobiDB-lite"/>
    </source>
</evidence>
<reference evidence="2" key="1">
    <citation type="submission" date="2021-01" db="EMBL/GenBank/DDBJ databases">
        <authorList>
            <person name="Corre E."/>
            <person name="Pelletier E."/>
            <person name="Niang G."/>
            <person name="Scheremetjew M."/>
            <person name="Finn R."/>
            <person name="Kale V."/>
            <person name="Holt S."/>
            <person name="Cochrane G."/>
            <person name="Meng A."/>
            <person name="Brown T."/>
            <person name="Cohen L."/>
        </authorList>
    </citation>
    <scope>NUCLEOTIDE SEQUENCE</scope>
    <source>
        <strain evidence="2">CCMP826</strain>
    </source>
</reference>